<feature type="domain" description="RING-type" evidence="5">
    <location>
        <begin position="17"/>
        <end position="62"/>
    </location>
</feature>
<keyword evidence="7" id="KW-1185">Reference proteome</keyword>
<sequence length="90" mass="10066">MDRNGHEDENGATGLECNVCMLEYSDTVIPRILIGCGHTVCQTCIQKMLEELKTSLMCPFCRKESTVADGRPSNLPKNYAILQMIQNKNT</sequence>
<dbReference type="GO" id="GO:0008270">
    <property type="term" value="F:zinc ion binding"/>
    <property type="evidence" value="ECO:0007669"/>
    <property type="project" value="UniProtKB-KW"/>
</dbReference>
<accession>E3MVZ4</accession>
<dbReference type="InterPro" id="IPR013083">
    <property type="entry name" value="Znf_RING/FYVE/PHD"/>
</dbReference>
<dbReference type="EMBL" id="DS268485">
    <property type="protein sequence ID" value="EFP10407.1"/>
    <property type="molecule type" value="Genomic_DNA"/>
</dbReference>
<proteinExistence type="predicted"/>
<dbReference type="PANTHER" id="PTHR47156:SF9">
    <property type="entry name" value="PROTEIN CBG26870"/>
    <property type="match status" value="1"/>
</dbReference>
<dbReference type="HOGENOM" id="CLU_2442959_0_0_1"/>
<evidence type="ECO:0000313" key="6">
    <source>
        <dbReference type="EMBL" id="EFP10407.1"/>
    </source>
</evidence>
<reference evidence="6" key="1">
    <citation type="submission" date="2007-07" db="EMBL/GenBank/DDBJ databases">
        <title>PCAP assembly of the Caenorhabditis remanei genome.</title>
        <authorList>
            <consortium name="The Caenorhabditis remanei Sequencing Consortium"/>
            <person name="Wilson R.K."/>
        </authorList>
    </citation>
    <scope>NUCLEOTIDE SEQUENCE [LARGE SCALE GENOMIC DNA]</scope>
    <source>
        <strain evidence="6">PB4641</strain>
    </source>
</reference>
<dbReference type="PANTHER" id="PTHR47156">
    <property type="entry name" value="PROTEIN CBG20824"/>
    <property type="match status" value="1"/>
</dbReference>
<keyword evidence="3" id="KW-0862">Zinc</keyword>
<dbReference type="PROSITE" id="PS00518">
    <property type="entry name" value="ZF_RING_1"/>
    <property type="match status" value="1"/>
</dbReference>
<evidence type="ECO:0000256" key="3">
    <source>
        <dbReference type="ARBA" id="ARBA00022833"/>
    </source>
</evidence>
<evidence type="ECO:0000259" key="5">
    <source>
        <dbReference type="PROSITE" id="PS50089"/>
    </source>
</evidence>
<evidence type="ECO:0000256" key="4">
    <source>
        <dbReference type="PROSITE-ProRule" id="PRU00175"/>
    </source>
</evidence>
<evidence type="ECO:0000256" key="2">
    <source>
        <dbReference type="ARBA" id="ARBA00022771"/>
    </source>
</evidence>
<dbReference type="OMA" id="PCCNICS"/>
<dbReference type="InParanoid" id="E3MVZ4"/>
<dbReference type="STRING" id="31234.E3MVZ4"/>
<evidence type="ECO:0000256" key="1">
    <source>
        <dbReference type="ARBA" id="ARBA00022723"/>
    </source>
</evidence>
<dbReference type="Pfam" id="PF14634">
    <property type="entry name" value="zf-RING_5"/>
    <property type="match status" value="1"/>
</dbReference>
<dbReference type="Gene3D" id="3.30.40.10">
    <property type="entry name" value="Zinc/RING finger domain, C3HC4 (zinc finger)"/>
    <property type="match status" value="1"/>
</dbReference>
<dbReference type="InterPro" id="IPR052667">
    <property type="entry name" value="E3_ubiquitin-ligase_RING"/>
</dbReference>
<dbReference type="InterPro" id="IPR001841">
    <property type="entry name" value="Znf_RING"/>
</dbReference>
<dbReference type="AlphaFoldDB" id="E3MVZ4"/>
<name>E3MVZ4_CAERE</name>
<dbReference type="SMART" id="SM00184">
    <property type="entry name" value="RING"/>
    <property type="match status" value="1"/>
</dbReference>
<dbReference type="Proteomes" id="UP000008281">
    <property type="component" value="Unassembled WGS sequence"/>
</dbReference>
<dbReference type="OrthoDB" id="5828209at2759"/>
<organism evidence="7">
    <name type="scientific">Caenorhabditis remanei</name>
    <name type="common">Caenorhabditis vulgaris</name>
    <dbReference type="NCBI Taxonomy" id="31234"/>
    <lineage>
        <taxon>Eukaryota</taxon>
        <taxon>Metazoa</taxon>
        <taxon>Ecdysozoa</taxon>
        <taxon>Nematoda</taxon>
        <taxon>Chromadorea</taxon>
        <taxon>Rhabditida</taxon>
        <taxon>Rhabditina</taxon>
        <taxon>Rhabditomorpha</taxon>
        <taxon>Rhabditoidea</taxon>
        <taxon>Rhabditidae</taxon>
        <taxon>Peloderinae</taxon>
        <taxon>Caenorhabditis</taxon>
    </lineage>
</organism>
<dbReference type="FunCoup" id="E3MVZ4">
    <property type="interactions" value="25"/>
</dbReference>
<dbReference type="eggNOG" id="KOG4185">
    <property type="taxonomic scope" value="Eukaryota"/>
</dbReference>
<gene>
    <name evidence="6" type="ORF">CRE_22895</name>
</gene>
<keyword evidence="2 4" id="KW-0863">Zinc-finger</keyword>
<keyword evidence="1" id="KW-0479">Metal-binding</keyword>
<dbReference type="InterPro" id="IPR017907">
    <property type="entry name" value="Znf_RING_CS"/>
</dbReference>
<dbReference type="PROSITE" id="PS50089">
    <property type="entry name" value="ZF_RING_2"/>
    <property type="match status" value="1"/>
</dbReference>
<evidence type="ECO:0000313" key="7">
    <source>
        <dbReference type="Proteomes" id="UP000008281"/>
    </source>
</evidence>
<dbReference type="SUPFAM" id="SSF57850">
    <property type="entry name" value="RING/U-box"/>
    <property type="match status" value="1"/>
</dbReference>
<protein>
    <recommendedName>
        <fullName evidence="5">RING-type domain-containing protein</fullName>
    </recommendedName>
</protein>